<dbReference type="EMBL" id="AZBU02000010">
    <property type="protein sequence ID" value="TKR62028.1"/>
    <property type="molecule type" value="Genomic_DNA"/>
</dbReference>
<evidence type="ECO:0000256" key="1">
    <source>
        <dbReference type="SAM" id="MobiDB-lite"/>
    </source>
</evidence>
<evidence type="ECO:0000313" key="2">
    <source>
        <dbReference type="EMBL" id="TKR62028.1"/>
    </source>
</evidence>
<reference evidence="2 3" key="1">
    <citation type="journal article" date="2015" name="Genome Biol.">
        <title>Comparative genomics of Steinernema reveals deeply conserved gene regulatory networks.</title>
        <authorList>
            <person name="Dillman A.R."/>
            <person name="Macchietto M."/>
            <person name="Porter C.F."/>
            <person name="Rogers A."/>
            <person name="Williams B."/>
            <person name="Antoshechkin I."/>
            <person name="Lee M.M."/>
            <person name="Goodwin Z."/>
            <person name="Lu X."/>
            <person name="Lewis E.E."/>
            <person name="Goodrich-Blair H."/>
            <person name="Stock S.P."/>
            <person name="Adams B.J."/>
            <person name="Sternberg P.W."/>
            <person name="Mortazavi A."/>
        </authorList>
    </citation>
    <scope>NUCLEOTIDE SEQUENCE [LARGE SCALE GENOMIC DNA]</scope>
    <source>
        <strain evidence="2 3">ALL</strain>
    </source>
</reference>
<keyword evidence="3" id="KW-1185">Reference proteome</keyword>
<accession>A0A4U5M055</accession>
<feature type="region of interest" description="Disordered" evidence="1">
    <location>
        <begin position="65"/>
        <end position="84"/>
    </location>
</feature>
<name>A0A4U5M055_STECR</name>
<dbReference type="AlphaFoldDB" id="A0A4U5M055"/>
<sequence length="84" mass="9056">MYPPMSPLDVGMDLGLLTTIRSQTRRCLAVTGVTLLHEWITCQSVTPFSCSTLVAQPLFRRCSAPAPPPPSLPPSLCSSPSQRS</sequence>
<proteinExistence type="predicted"/>
<dbReference type="Proteomes" id="UP000298663">
    <property type="component" value="Unassembled WGS sequence"/>
</dbReference>
<feature type="compositionally biased region" description="Low complexity" evidence="1">
    <location>
        <begin position="74"/>
        <end position="84"/>
    </location>
</feature>
<protein>
    <submittedName>
        <fullName evidence="2">Uncharacterized protein</fullName>
    </submittedName>
</protein>
<gene>
    <name evidence="2" type="ORF">L596_026042</name>
</gene>
<reference evidence="2 3" key="2">
    <citation type="journal article" date="2019" name="G3 (Bethesda)">
        <title>Hybrid Assembly of the Genome of the Entomopathogenic Nematode Steinernema carpocapsae Identifies the X-Chromosome.</title>
        <authorList>
            <person name="Serra L."/>
            <person name="Macchietto M."/>
            <person name="Macias-Munoz A."/>
            <person name="McGill C.J."/>
            <person name="Rodriguez I.M."/>
            <person name="Rodriguez B."/>
            <person name="Murad R."/>
            <person name="Mortazavi A."/>
        </authorList>
    </citation>
    <scope>NUCLEOTIDE SEQUENCE [LARGE SCALE GENOMIC DNA]</scope>
    <source>
        <strain evidence="2 3">ALL</strain>
    </source>
</reference>
<evidence type="ECO:0000313" key="3">
    <source>
        <dbReference type="Proteomes" id="UP000298663"/>
    </source>
</evidence>
<organism evidence="2 3">
    <name type="scientific">Steinernema carpocapsae</name>
    <name type="common">Entomopathogenic nematode</name>
    <dbReference type="NCBI Taxonomy" id="34508"/>
    <lineage>
        <taxon>Eukaryota</taxon>
        <taxon>Metazoa</taxon>
        <taxon>Ecdysozoa</taxon>
        <taxon>Nematoda</taxon>
        <taxon>Chromadorea</taxon>
        <taxon>Rhabditida</taxon>
        <taxon>Tylenchina</taxon>
        <taxon>Panagrolaimomorpha</taxon>
        <taxon>Strongyloidoidea</taxon>
        <taxon>Steinernematidae</taxon>
        <taxon>Steinernema</taxon>
    </lineage>
</organism>
<comment type="caution">
    <text evidence="2">The sequence shown here is derived from an EMBL/GenBank/DDBJ whole genome shotgun (WGS) entry which is preliminary data.</text>
</comment>